<name>A0A5S9F3E2_UABAM</name>
<evidence type="ECO:0000256" key="1">
    <source>
        <dbReference type="SAM" id="Phobius"/>
    </source>
</evidence>
<accession>A0A5S9F3E2</accession>
<evidence type="ECO:0000313" key="3">
    <source>
        <dbReference type="Proteomes" id="UP000326354"/>
    </source>
</evidence>
<proteinExistence type="predicted"/>
<keyword evidence="3" id="KW-1185">Reference proteome</keyword>
<keyword evidence="1" id="KW-1133">Transmembrane helix</keyword>
<dbReference type="RefSeq" id="WP_151968557.1">
    <property type="nucleotide sequence ID" value="NZ_AP019860.1"/>
</dbReference>
<protein>
    <submittedName>
        <fullName evidence="2">Uncharacterized protein</fullName>
    </submittedName>
</protein>
<feature type="transmembrane region" description="Helical" evidence="1">
    <location>
        <begin position="43"/>
        <end position="63"/>
    </location>
</feature>
<sequence>MGEFNIIGAVIGAFVGWFIAAMFSSGPKTPIEAFTGDYDSDGLGCLAFLLLIAVGAGLGGFMLPPLFD</sequence>
<dbReference type="EMBL" id="AP019860">
    <property type="protein sequence ID" value="BBM84398.1"/>
    <property type="molecule type" value="Genomic_DNA"/>
</dbReference>
<dbReference type="KEGG" id="uam:UABAM_02757"/>
<reference evidence="2 3" key="1">
    <citation type="submission" date="2019-08" db="EMBL/GenBank/DDBJ databases">
        <title>Complete genome sequence of Candidatus Uab amorphum.</title>
        <authorList>
            <person name="Shiratori T."/>
            <person name="Suzuki S."/>
            <person name="Kakizawa Y."/>
            <person name="Ishida K."/>
        </authorList>
    </citation>
    <scope>NUCLEOTIDE SEQUENCE [LARGE SCALE GENOMIC DNA]</scope>
    <source>
        <strain evidence="2 3">SRT547</strain>
    </source>
</reference>
<keyword evidence="1" id="KW-0472">Membrane</keyword>
<keyword evidence="1" id="KW-0812">Transmembrane</keyword>
<organism evidence="2 3">
    <name type="scientific">Uabimicrobium amorphum</name>
    <dbReference type="NCBI Taxonomy" id="2596890"/>
    <lineage>
        <taxon>Bacteria</taxon>
        <taxon>Pseudomonadati</taxon>
        <taxon>Planctomycetota</taxon>
        <taxon>Candidatus Uabimicrobiia</taxon>
        <taxon>Candidatus Uabimicrobiales</taxon>
        <taxon>Candidatus Uabimicrobiaceae</taxon>
        <taxon>Candidatus Uabimicrobium</taxon>
    </lineage>
</organism>
<dbReference type="AlphaFoldDB" id="A0A5S9F3E2"/>
<dbReference type="Proteomes" id="UP000326354">
    <property type="component" value="Chromosome"/>
</dbReference>
<gene>
    <name evidence="2" type="ORF">UABAM_02757</name>
</gene>
<evidence type="ECO:0000313" key="2">
    <source>
        <dbReference type="EMBL" id="BBM84398.1"/>
    </source>
</evidence>
<feature type="transmembrane region" description="Helical" evidence="1">
    <location>
        <begin position="6"/>
        <end position="23"/>
    </location>
</feature>